<reference evidence="1" key="1">
    <citation type="thesis" date="2020" institute="ProQuest LLC" country="789 East Eisenhower Parkway, Ann Arbor, MI, USA">
        <title>Comparative Genomics and Chromosome Evolution.</title>
        <authorList>
            <person name="Mudd A.B."/>
        </authorList>
    </citation>
    <scope>NUCLEOTIDE SEQUENCE</scope>
    <source>
        <strain evidence="1">HN-11 Male</strain>
        <tissue evidence="1">Kidney and liver</tissue>
    </source>
</reference>
<evidence type="ECO:0000313" key="2">
    <source>
        <dbReference type="Proteomes" id="UP000770717"/>
    </source>
</evidence>
<name>A0A8J6ESR1_ELECQ</name>
<dbReference type="Proteomes" id="UP000770717">
    <property type="component" value="Unassembled WGS sequence"/>
</dbReference>
<proteinExistence type="predicted"/>
<evidence type="ECO:0000313" key="1">
    <source>
        <dbReference type="EMBL" id="KAG9475202.1"/>
    </source>
</evidence>
<dbReference type="EMBL" id="WNTK01000012">
    <property type="protein sequence ID" value="KAG9475202.1"/>
    <property type="molecule type" value="Genomic_DNA"/>
</dbReference>
<keyword evidence="2" id="KW-1185">Reference proteome</keyword>
<dbReference type="AlphaFoldDB" id="A0A8J6ESR1"/>
<gene>
    <name evidence="1" type="ORF">GDO78_003584</name>
</gene>
<organism evidence="1 2">
    <name type="scientific">Eleutherodactylus coqui</name>
    <name type="common">Puerto Rican coqui</name>
    <dbReference type="NCBI Taxonomy" id="57060"/>
    <lineage>
        <taxon>Eukaryota</taxon>
        <taxon>Metazoa</taxon>
        <taxon>Chordata</taxon>
        <taxon>Craniata</taxon>
        <taxon>Vertebrata</taxon>
        <taxon>Euteleostomi</taxon>
        <taxon>Amphibia</taxon>
        <taxon>Batrachia</taxon>
        <taxon>Anura</taxon>
        <taxon>Neobatrachia</taxon>
        <taxon>Hyloidea</taxon>
        <taxon>Eleutherodactylidae</taxon>
        <taxon>Eleutherodactylinae</taxon>
        <taxon>Eleutherodactylus</taxon>
        <taxon>Eleutherodactylus</taxon>
    </lineage>
</organism>
<protein>
    <submittedName>
        <fullName evidence="1">Uncharacterized protein</fullName>
    </submittedName>
</protein>
<sequence length="122" mass="13792">MPCPSFWSHNVVSTFTLVISPVKINKTLPLSLVQTSSQPCSFVLWSSNTLVLKLYVIHNIPLQNYTTTLLSNSNRAGPTFQVFLSLEDSLLLLTSPYFSYPAFYRLTTEDSDLPSKAHWHLL</sequence>
<comment type="caution">
    <text evidence="1">The sequence shown here is derived from an EMBL/GenBank/DDBJ whole genome shotgun (WGS) entry which is preliminary data.</text>
</comment>
<accession>A0A8J6ESR1</accession>